<protein>
    <submittedName>
        <fullName evidence="1">Uncharacterized protein</fullName>
    </submittedName>
</protein>
<reference evidence="1" key="1">
    <citation type="submission" date="2021-01" db="EMBL/GenBank/DDBJ databases">
        <title>Complete genome sequence of Clostridiales bacterium R-7.</title>
        <authorList>
            <person name="Mahoney-Kurpe S.C."/>
            <person name="Palevich N."/>
            <person name="Koike S."/>
            <person name="Moon C.D."/>
            <person name="Attwood G.T."/>
        </authorList>
    </citation>
    <scope>NUCLEOTIDE SEQUENCE</scope>
    <source>
        <strain evidence="1">R-7</strain>
    </source>
</reference>
<proteinExistence type="predicted"/>
<evidence type="ECO:0000313" key="1">
    <source>
        <dbReference type="EMBL" id="QUC66239.1"/>
    </source>
</evidence>
<gene>
    <name evidence="1" type="ORF">JYE49_10205</name>
</gene>
<name>A0AC61N0H2_9FIRM</name>
<keyword evidence="2" id="KW-1185">Reference proteome</keyword>
<dbReference type="Proteomes" id="UP000682782">
    <property type="component" value="Chromosome"/>
</dbReference>
<evidence type="ECO:0000313" key="2">
    <source>
        <dbReference type="Proteomes" id="UP000682782"/>
    </source>
</evidence>
<dbReference type="EMBL" id="CP068393">
    <property type="protein sequence ID" value="QUC66239.1"/>
    <property type="molecule type" value="Genomic_DNA"/>
</dbReference>
<accession>A0AC61N0H2</accession>
<sequence length="326" mass="36761">MSEKIRPDEFRESMDRCLSGVKADPFLAGRVIASKEGEPRMKRKLSVSLVFVLVALLALGTVAYSATRLFKNVNMNGEVISTEPPTDMADSFQEAGINMKEVNDLMQKLIREEPNDDVIISVWCTSPTDNATTSSTRNRMKTFNDYGDFLEFVAGVDYLTLPAQLPEGYTSFTAKVYMECLWGNTPELIDRGEDGPVQFVRYTFDDSAAVITSYEMTFSYDDPEKDIMIAERLIGHPSEVYVLRDCDSAEPVTVNGMEKALRITIPGYIYPTQIVMLKSLHTNQYIHVNRPPEENSPDDGLYKKEEVFVYSKGSDPKELLKLFNAE</sequence>
<organism evidence="1 2">
    <name type="scientific">Aristaeella hokkaidonensis</name>
    <dbReference type="NCBI Taxonomy" id="3046382"/>
    <lineage>
        <taxon>Bacteria</taxon>
        <taxon>Bacillati</taxon>
        <taxon>Bacillota</taxon>
        <taxon>Clostridia</taxon>
        <taxon>Eubacteriales</taxon>
        <taxon>Aristaeellaceae</taxon>
        <taxon>Aristaeella</taxon>
    </lineage>
</organism>